<reference evidence="2" key="1">
    <citation type="submission" date="2024-07" db="EMBL/GenBank/DDBJ databases">
        <title>Two chromosome-level genome assemblies of Korean endemic species Abeliophyllum distichum and Forsythia ovata (Oleaceae).</title>
        <authorList>
            <person name="Jang H."/>
        </authorList>
    </citation>
    <scope>NUCLEOTIDE SEQUENCE [LARGE SCALE GENOMIC DNA]</scope>
</reference>
<proteinExistence type="predicted"/>
<name>A0ABD1RJY5_9LAMI</name>
<keyword evidence="2" id="KW-1185">Reference proteome</keyword>
<evidence type="ECO:0000313" key="1">
    <source>
        <dbReference type="EMBL" id="KAL2488476.1"/>
    </source>
</evidence>
<dbReference type="Proteomes" id="UP001604277">
    <property type="component" value="Unassembled WGS sequence"/>
</dbReference>
<organism evidence="1 2">
    <name type="scientific">Forsythia ovata</name>
    <dbReference type="NCBI Taxonomy" id="205694"/>
    <lineage>
        <taxon>Eukaryota</taxon>
        <taxon>Viridiplantae</taxon>
        <taxon>Streptophyta</taxon>
        <taxon>Embryophyta</taxon>
        <taxon>Tracheophyta</taxon>
        <taxon>Spermatophyta</taxon>
        <taxon>Magnoliopsida</taxon>
        <taxon>eudicotyledons</taxon>
        <taxon>Gunneridae</taxon>
        <taxon>Pentapetalae</taxon>
        <taxon>asterids</taxon>
        <taxon>lamiids</taxon>
        <taxon>Lamiales</taxon>
        <taxon>Oleaceae</taxon>
        <taxon>Forsythieae</taxon>
        <taxon>Forsythia</taxon>
    </lineage>
</organism>
<sequence length="101" mass="11696">MVISFMLIACGTWASNFVDIMWRLWYTLRIAGLRWFANDSQYLRAKLEFWRSPPRNRPSHIRSSGDRAITRRMIQDVFACLAGLSPFVCSREVGVGSVIMH</sequence>
<evidence type="ECO:0000313" key="2">
    <source>
        <dbReference type="Proteomes" id="UP001604277"/>
    </source>
</evidence>
<dbReference type="AlphaFoldDB" id="A0ABD1RJY5"/>
<accession>A0ABD1RJY5</accession>
<comment type="caution">
    <text evidence="1">The sequence shown here is derived from an EMBL/GenBank/DDBJ whole genome shotgun (WGS) entry which is preliminary data.</text>
</comment>
<dbReference type="EMBL" id="JBFOLJ010000012">
    <property type="protein sequence ID" value="KAL2488476.1"/>
    <property type="molecule type" value="Genomic_DNA"/>
</dbReference>
<protein>
    <submittedName>
        <fullName evidence="1">Uncharacterized protein</fullName>
    </submittedName>
</protein>
<gene>
    <name evidence="1" type="ORF">Fot_41768</name>
</gene>